<dbReference type="PROSITE" id="PS50252">
    <property type="entry name" value="TBOX_3"/>
    <property type="match status" value="1"/>
</dbReference>
<evidence type="ECO:0000256" key="12">
    <source>
        <dbReference type="ARBA" id="ARBA00023015"/>
    </source>
</evidence>
<evidence type="ECO:0000256" key="14">
    <source>
        <dbReference type="ARBA" id="ARBA00023128"/>
    </source>
</evidence>
<protein>
    <recommendedName>
        <fullName evidence="5">GTPase Era, mitochondrial</fullName>
    </recommendedName>
    <alternativeName>
        <fullName evidence="20">ERA-like protein 1</fullName>
    </alternativeName>
</protein>
<feature type="non-terminal residue" evidence="24">
    <location>
        <position position="1"/>
    </location>
</feature>
<comment type="similarity">
    <text evidence="4">Belongs to the TRAFAC class TrmE-Era-EngA-EngB-Septin-like GTPase superfamily. Era GTPase family.</text>
</comment>
<evidence type="ECO:0000256" key="15">
    <source>
        <dbReference type="ARBA" id="ARBA00023134"/>
    </source>
</evidence>
<keyword evidence="16" id="KW-0472">Membrane</keyword>
<dbReference type="Gene3D" id="2.60.40.820">
    <property type="entry name" value="Transcription factor, T-box"/>
    <property type="match status" value="1"/>
</dbReference>
<dbReference type="InterPro" id="IPR018186">
    <property type="entry name" value="TF_T-box_CS"/>
</dbReference>
<evidence type="ECO:0000313" key="25">
    <source>
        <dbReference type="Proteomes" id="UP000727407"/>
    </source>
</evidence>
<evidence type="ECO:0000256" key="2">
    <source>
        <dbReference type="ARBA" id="ARBA00004305"/>
    </source>
</evidence>
<dbReference type="EMBL" id="QNUK01000078">
    <property type="protein sequence ID" value="KAF5903157.1"/>
    <property type="molecule type" value="Genomic_DNA"/>
</dbReference>
<evidence type="ECO:0000256" key="8">
    <source>
        <dbReference type="ARBA" id="ARBA00022741"/>
    </source>
</evidence>
<dbReference type="GO" id="GO:0009653">
    <property type="term" value="P:anatomical structure morphogenesis"/>
    <property type="evidence" value="ECO:0007669"/>
    <property type="project" value="UniProtKB-ARBA"/>
</dbReference>
<comment type="caution">
    <text evidence="21">Lacks conserved residue(s) required for the propagation of feature annotation.</text>
</comment>
<dbReference type="GO" id="GO:0005634">
    <property type="term" value="C:nucleus"/>
    <property type="evidence" value="ECO:0007669"/>
    <property type="project" value="UniProtKB-SubCell"/>
</dbReference>
<dbReference type="InterPro" id="IPR001699">
    <property type="entry name" value="TF_T-box"/>
</dbReference>
<name>A0A8J4URB4_CLAMG</name>
<evidence type="ECO:0000256" key="6">
    <source>
        <dbReference type="ARBA" id="ARBA00022517"/>
    </source>
</evidence>
<feature type="domain" description="T-box" evidence="23">
    <location>
        <begin position="105"/>
        <end position="259"/>
    </location>
</feature>
<feature type="compositionally biased region" description="Basic and acidic residues" evidence="22">
    <location>
        <begin position="256"/>
        <end position="274"/>
    </location>
</feature>
<keyword evidence="11" id="KW-0809">Transit peptide</keyword>
<keyword evidence="12" id="KW-0805">Transcription regulation</keyword>
<evidence type="ECO:0000256" key="17">
    <source>
        <dbReference type="ARBA" id="ARBA00023163"/>
    </source>
</evidence>
<keyword evidence="6" id="KW-0690">Ribosome biogenesis</keyword>
<evidence type="ECO:0000256" key="21">
    <source>
        <dbReference type="PROSITE-ProRule" id="PRU00201"/>
    </source>
</evidence>
<keyword evidence="9" id="KW-0999">Mitochondrion inner membrane</keyword>
<dbReference type="CDD" id="cd22534">
    <property type="entry name" value="KH-II_Era"/>
    <property type="match status" value="1"/>
</dbReference>
<evidence type="ECO:0000256" key="16">
    <source>
        <dbReference type="ARBA" id="ARBA00023136"/>
    </source>
</evidence>
<keyword evidence="17" id="KW-0804">Transcription</keyword>
<dbReference type="GO" id="GO:0005743">
    <property type="term" value="C:mitochondrial inner membrane"/>
    <property type="evidence" value="ECO:0007669"/>
    <property type="project" value="UniProtKB-SubCell"/>
</dbReference>
<evidence type="ECO:0000259" key="23">
    <source>
        <dbReference type="PROSITE" id="PS50252"/>
    </source>
</evidence>
<dbReference type="Proteomes" id="UP000727407">
    <property type="component" value="Unassembled WGS sequence"/>
</dbReference>
<dbReference type="GO" id="GO:0019843">
    <property type="term" value="F:rRNA binding"/>
    <property type="evidence" value="ECO:0007669"/>
    <property type="project" value="UniProtKB-KW"/>
</dbReference>
<dbReference type="InterPro" id="IPR009019">
    <property type="entry name" value="KH_sf_prok-type"/>
</dbReference>
<dbReference type="PANTHER" id="PTHR11267">
    <property type="entry name" value="T-BOX PROTEIN-RELATED"/>
    <property type="match status" value="1"/>
</dbReference>
<evidence type="ECO:0000256" key="19">
    <source>
        <dbReference type="ARBA" id="ARBA00025227"/>
    </source>
</evidence>
<organism evidence="24 25">
    <name type="scientific">Clarias magur</name>
    <name type="common">Asian catfish</name>
    <name type="synonym">Macropteronotus magur</name>
    <dbReference type="NCBI Taxonomy" id="1594786"/>
    <lineage>
        <taxon>Eukaryota</taxon>
        <taxon>Metazoa</taxon>
        <taxon>Chordata</taxon>
        <taxon>Craniata</taxon>
        <taxon>Vertebrata</taxon>
        <taxon>Euteleostomi</taxon>
        <taxon>Actinopterygii</taxon>
        <taxon>Neopterygii</taxon>
        <taxon>Teleostei</taxon>
        <taxon>Ostariophysi</taxon>
        <taxon>Siluriformes</taxon>
        <taxon>Clariidae</taxon>
        <taxon>Clarias</taxon>
    </lineage>
</organism>
<dbReference type="FunFam" id="3.30.300.20:FF:000016">
    <property type="entry name" value="GTPase Era, mitochondrial isoform 1"/>
    <property type="match status" value="1"/>
</dbReference>
<keyword evidence="14" id="KW-0496">Mitochondrion</keyword>
<dbReference type="SUPFAM" id="SSF49417">
    <property type="entry name" value="p53-like transcription factors"/>
    <property type="match status" value="1"/>
</dbReference>
<dbReference type="GO" id="GO:0042254">
    <property type="term" value="P:ribosome biogenesis"/>
    <property type="evidence" value="ECO:0007669"/>
    <property type="project" value="UniProtKB-KW"/>
</dbReference>
<evidence type="ECO:0000256" key="11">
    <source>
        <dbReference type="ARBA" id="ARBA00022946"/>
    </source>
</evidence>
<evidence type="ECO:0000256" key="1">
    <source>
        <dbReference type="ARBA" id="ARBA00004123"/>
    </source>
</evidence>
<dbReference type="GO" id="GO:0000981">
    <property type="term" value="F:DNA-binding transcription factor activity, RNA polymerase II-specific"/>
    <property type="evidence" value="ECO:0007669"/>
    <property type="project" value="TreeGrafter"/>
</dbReference>
<evidence type="ECO:0000256" key="18">
    <source>
        <dbReference type="ARBA" id="ARBA00023242"/>
    </source>
</evidence>
<evidence type="ECO:0000313" key="24">
    <source>
        <dbReference type="EMBL" id="KAF5903157.1"/>
    </source>
</evidence>
<dbReference type="GO" id="GO:0000978">
    <property type="term" value="F:RNA polymerase II cis-regulatory region sequence-specific DNA binding"/>
    <property type="evidence" value="ECO:0007669"/>
    <property type="project" value="InterPro"/>
</dbReference>
<comment type="subcellular location">
    <subcellularLocation>
        <location evidence="3">Mitochondrion inner membrane</location>
        <topology evidence="3">Peripheral membrane protein</topology>
    </subcellularLocation>
    <subcellularLocation>
        <location evidence="2">Mitochondrion matrix</location>
    </subcellularLocation>
    <subcellularLocation>
        <location evidence="1 21">Nucleus</location>
    </subcellularLocation>
</comment>
<evidence type="ECO:0000256" key="9">
    <source>
        <dbReference type="ARBA" id="ARBA00022792"/>
    </source>
</evidence>
<dbReference type="GO" id="GO:0000785">
    <property type="term" value="C:chromatin"/>
    <property type="evidence" value="ECO:0007669"/>
    <property type="project" value="TreeGrafter"/>
</dbReference>
<feature type="non-terminal residue" evidence="24">
    <location>
        <position position="360"/>
    </location>
</feature>
<evidence type="ECO:0000256" key="5">
    <source>
        <dbReference type="ARBA" id="ARBA00019149"/>
    </source>
</evidence>
<feature type="region of interest" description="Disordered" evidence="22">
    <location>
        <begin position="333"/>
        <end position="360"/>
    </location>
</feature>
<comment type="function">
    <text evidence="19">Probable GTPase that plays a role in the mitochondrial ribosomal small subunit assembly. Specifically binds the 12S mitochondrial rRNA (12S mt-rRNA) to a 33 nucleotide section delineating the 3' terminal stem-loop region. May act as a chaperone that protects the 12S mt-rRNA on the 28S mitoribosomal subunit during ribosomal small subunit assembly.</text>
</comment>
<sequence length="360" mass="41022">SYLMLEAKPGAWRYHSAVLTDQSPEDICTNTIREKLLEYLPQEVPYTLTQHIELWRETADGNLDISVKLHVKKDSHMKMVIGPGGQLIARIAQEAGLDLTNAFIRMFPSCRVTVMGLNPRVKYVLMMDMVPFDNNKYKWNRDHWEVSGKSEPHLPNRFFIHPDSPALGERWMQYPISFHKLKLTNNAFNSKGLVMLHSMHKYQPRLHIVQAPDPCGGHSGGYLRFTFPEAGFIAVTSYQNQEITKLKIDNNPFAKGFRDNGLSRKRFRDKEMHQRSGSGKQQNRTENPQANLLDTDDEEDKQVSSSVESPGVLHLPDMKGAAEPFLPALTKCEGSHEGLSQSTISHQSQHTLNSKNRDSW</sequence>
<dbReference type="InterPro" id="IPR046360">
    <property type="entry name" value="T-box_DNA-bd"/>
</dbReference>
<gene>
    <name evidence="24" type="primary">tbx6l</name>
    <name evidence="24" type="ORF">DAT39_007141</name>
</gene>
<keyword evidence="10" id="KW-0694">RNA-binding</keyword>
<keyword evidence="15" id="KW-0342">GTP-binding</keyword>
<dbReference type="PROSITE" id="PS01264">
    <property type="entry name" value="TBOX_2"/>
    <property type="match status" value="1"/>
</dbReference>
<evidence type="ECO:0000256" key="4">
    <source>
        <dbReference type="ARBA" id="ARBA00007921"/>
    </source>
</evidence>
<evidence type="ECO:0000256" key="20">
    <source>
        <dbReference type="ARBA" id="ARBA00030975"/>
    </source>
</evidence>
<feature type="compositionally biased region" description="Polar residues" evidence="22">
    <location>
        <begin position="275"/>
        <end position="292"/>
    </location>
</feature>
<dbReference type="GO" id="GO:0001708">
    <property type="term" value="P:cell fate specification"/>
    <property type="evidence" value="ECO:0007669"/>
    <property type="project" value="TreeGrafter"/>
</dbReference>
<feature type="compositionally biased region" description="Low complexity" evidence="22">
    <location>
        <begin position="340"/>
        <end position="351"/>
    </location>
</feature>
<evidence type="ECO:0000256" key="7">
    <source>
        <dbReference type="ARBA" id="ARBA00022730"/>
    </source>
</evidence>
<dbReference type="AlphaFoldDB" id="A0A8J4URB4"/>
<dbReference type="GO" id="GO:0005759">
    <property type="term" value="C:mitochondrial matrix"/>
    <property type="evidence" value="ECO:0007669"/>
    <property type="project" value="UniProtKB-SubCell"/>
</dbReference>
<dbReference type="GO" id="GO:0005525">
    <property type="term" value="F:GTP binding"/>
    <property type="evidence" value="ECO:0007669"/>
    <property type="project" value="UniProtKB-KW"/>
</dbReference>
<keyword evidence="13 21" id="KW-0238">DNA-binding</keyword>
<comment type="caution">
    <text evidence="24">The sequence shown here is derived from an EMBL/GenBank/DDBJ whole genome shotgun (WGS) entry which is preliminary data.</text>
</comment>
<dbReference type="OrthoDB" id="6119313at2759"/>
<dbReference type="GO" id="GO:0060429">
    <property type="term" value="P:epithelium development"/>
    <property type="evidence" value="ECO:0007669"/>
    <property type="project" value="UniProtKB-ARBA"/>
</dbReference>
<feature type="region of interest" description="Disordered" evidence="22">
    <location>
        <begin position="254"/>
        <end position="319"/>
    </location>
</feature>
<dbReference type="Pfam" id="PF00907">
    <property type="entry name" value="T-box"/>
    <property type="match status" value="1"/>
</dbReference>
<dbReference type="InterPro" id="IPR008967">
    <property type="entry name" value="p53-like_TF_DNA-bd_sf"/>
</dbReference>
<evidence type="ECO:0000256" key="3">
    <source>
        <dbReference type="ARBA" id="ARBA00004637"/>
    </source>
</evidence>
<evidence type="ECO:0000256" key="22">
    <source>
        <dbReference type="SAM" id="MobiDB-lite"/>
    </source>
</evidence>
<dbReference type="PRINTS" id="PR00937">
    <property type="entry name" value="TBOX"/>
</dbReference>
<dbReference type="InterPro" id="IPR036960">
    <property type="entry name" value="T-box_sf"/>
</dbReference>
<proteinExistence type="inferred from homology"/>
<reference evidence="24" key="1">
    <citation type="submission" date="2020-07" db="EMBL/GenBank/DDBJ databases">
        <title>Clarias magur genome sequencing, assembly and annotation.</title>
        <authorList>
            <person name="Kushwaha B."/>
            <person name="Kumar R."/>
            <person name="Das P."/>
            <person name="Joshi C.G."/>
            <person name="Kumar D."/>
            <person name="Nagpure N.S."/>
            <person name="Pandey M."/>
            <person name="Agarwal S."/>
            <person name="Srivastava S."/>
            <person name="Singh M."/>
            <person name="Sahoo L."/>
            <person name="Jayasankar P."/>
            <person name="Meher P.K."/>
            <person name="Koringa P.G."/>
            <person name="Iquebal M.A."/>
            <person name="Das S.P."/>
            <person name="Bit A."/>
            <person name="Patnaik S."/>
            <person name="Patel N."/>
            <person name="Shah T.M."/>
            <person name="Hinsu A."/>
            <person name="Jena J.K."/>
        </authorList>
    </citation>
    <scope>NUCLEOTIDE SEQUENCE</scope>
    <source>
        <strain evidence="24">CIFAMagur01</strain>
        <tissue evidence="24">Testis</tissue>
    </source>
</reference>
<accession>A0A8J4URB4</accession>
<evidence type="ECO:0000256" key="10">
    <source>
        <dbReference type="ARBA" id="ARBA00022884"/>
    </source>
</evidence>
<keyword evidence="7" id="KW-0699">rRNA-binding</keyword>
<dbReference type="GO" id="GO:0045893">
    <property type="term" value="P:positive regulation of DNA-templated transcription"/>
    <property type="evidence" value="ECO:0007669"/>
    <property type="project" value="InterPro"/>
</dbReference>
<keyword evidence="8" id="KW-0547">Nucleotide-binding</keyword>
<dbReference type="SMART" id="SM00425">
    <property type="entry name" value="TBOX"/>
    <property type="match status" value="1"/>
</dbReference>
<evidence type="ECO:0000256" key="13">
    <source>
        <dbReference type="ARBA" id="ARBA00023125"/>
    </source>
</evidence>
<keyword evidence="18 21" id="KW-0539">Nucleus</keyword>
<dbReference type="PANTHER" id="PTHR11267:SF198">
    <property type="entry name" value="T-BOX TRANSCRIPTION FACTOR TBX6L"/>
    <property type="match status" value="1"/>
</dbReference>
<dbReference type="SUPFAM" id="SSF54814">
    <property type="entry name" value="Prokaryotic type KH domain (KH-domain type II)"/>
    <property type="match status" value="1"/>
</dbReference>
<keyword evidence="25" id="KW-1185">Reference proteome</keyword>